<dbReference type="GO" id="GO:0003677">
    <property type="term" value="F:DNA binding"/>
    <property type="evidence" value="ECO:0007669"/>
    <property type="project" value="UniProtKB-KW"/>
</dbReference>
<dbReference type="Gene3D" id="1.10.4040.10">
    <property type="entry name" value="Penicillinase repressor domain"/>
    <property type="match status" value="1"/>
</dbReference>
<organism evidence="5 6">
    <name type="scientific">Cyclobacterium amurskyense</name>
    <dbReference type="NCBI Taxonomy" id="320787"/>
    <lineage>
        <taxon>Bacteria</taxon>
        <taxon>Pseudomonadati</taxon>
        <taxon>Bacteroidota</taxon>
        <taxon>Cytophagia</taxon>
        <taxon>Cytophagales</taxon>
        <taxon>Cyclobacteriaceae</taxon>
        <taxon>Cyclobacterium</taxon>
    </lineage>
</organism>
<dbReference type="Pfam" id="PF03965">
    <property type="entry name" value="Penicillinase_R"/>
    <property type="match status" value="1"/>
</dbReference>
<protein>
    <submittedName>
        <fullName evidence="5">Putative antibiotic resistance-related regulatory protein</fullName>
    </submittedName>
</protein>
<keyword evidence="2" id="KW-0805">Transcription regulation</keyword>
<dbReference type="AlphaFoldDB" id="A0A0H4PN13"/>
<keyword evidence="3" id="KW-0238">DNA-binding</keyword>
<reference evidence="5 6" key="1">
    <citation type="submission" date="2015-07" db="EMBL/GenBank/DDBJ databases">
        <authorList>
            <person name="Kim K.M."/>
        </authorList>
    </citation>
    <scope>NUCLEOTIDE SEQUENCE [LARGE SCALE GENOMIC DNA]</scope>
    <source>
        <strain evidence="5 6">KCTC 12363</strain>
    </source>
</reference>
<evidence type="ECO:0000313" key="6">
    <source>
        <dbReference type="Proteomes" id="UP000036520"/>
    </source>
</evidence>
<sequence length="123" mass="14333">MKLSKSEEKLMELIWSNQPIFMKELLEVLPEPKPAPSTVATLLKRMQQKGYVGFKLFGNSRQYHALVEKPDYFSGQVKTIIKDFFSDSPLQFASFFTKKADLSTNELEEIKKLVETEIERRKK</sequence>
<keyword evidence="4" id="KW-0804">Transcription</keyword>
<dbReference type="EMBL" id="CP012040">
    <property type="protein sequence ID" value="AKP49652.1"/>
    <property type="molecule type" value="Genomic_DNA"/>
</dbReference>
<comment type="similarity">
    <text evidence="1">Belongs to the BlaI transcriptional regulatory family.</text>
</comment>
<gene>
    <name evidence="5" type="ORF">CA2015_0170</name>
</gene>
<dbReference type="Gene3D" id="1.10.10.10">
    <property type="entry name" value="Winged helix-like DNA-binding domain superfamily/Winged helix DNA-binding domain"/>
    <property type="match status" value="1"/>
</dbReference>
<evidence type="ECO:0000313" key="5">
    <source>
        <dbReference type="EMBL" id="AKP49652.1"/>
    </source>
</evidence>
<evidence type="ECO:0000256" key="1">
    <source>
        <dbReference type="ARBA" id="ARBA00011046"/>
    </source>
</evidence>
<name>A0A0H4PN13_9BACT</name>
<keyword evidence="6" id="KW-1185">Reference proteome</keyword>
<dbReference type="SUPFAM" id="SSF46785">
    <property type="entry name" value="Winged helix' DNA-binding domain"/>
    <property type="match status" value="1"/>
</dbReference>
<dbReference type="GO" id="GO:0045892">
    <property type="term" value="P:negative regulation of DNA-templated transcription"/>
    <property type="evidence" value="ECO:0007669"/>
    <property type="project" value="InterPro"/>
</dbReference>
<evidence type="ECO:0000256" key="2">
    <source>
        <dbReference type="ARBA" id="ARBA00023015"/>
    </source>
</evidence>
<dbReference type="Proteomes" id="UP000036520">
    <property type="component" value="Chromosome"/>
</dbReference>
<accession>A0A0H4PN13</accession>
<dbReference type="KEGG" id="camu:CA2015_0170"/>
<evidence type="ECO:0000256" key="3">
    <source>
        <dbReference type="ARBA" id="ARBA00023125"/>
    </source>
</evidence>
<evidence type="ECO:0000256" key="4">
    <source>
        <dbReference type="ARBA" id="ARBA00023163"/>
    </source>
</evidence>
<dbReference type="InterPro" id="IPR005650">
    <property type="entry name" value="BlaI_family"/>
</dbReference>
<dbReference type="InterPro" id="IPR036390">
    <property type="entry name" value="WH_DNA-bd_sf"/>
</dbReference>
<dbReference type="RefSeq" id="WP_048640171.1">
    <property type="nucleotide sequence ID" value="NZ_CAXBGM010000055.1"/>
</dbReference>
<dbReference type="STRING" id="320787.CA2015_0170"/>
<proteinExistence type="inferred from homology"/>
<dbReference type="OrthoDB" id="1098508at2"/>
<dbReference type="PIRSF" id="PIRSF019455">
    <property type="entry name" value="CopR_AtkY"/>
    <property type="match status" value="1"/>
</dbReference>
<dbReference type="InterPro" id="IPR036388">
    <property type="entry name" value="WH-like_DNA-bd_sf"/>
</dbReference>